<evidence type="ECO:0000313" key="8">
    <source>
        <dbReference type="Proteomes" id="UP000807353"/>
    </source>
</evidence>
<dbReference type="PANTHER" id="PTHR43647:SF1">
    <property type="entry name" value="3-KETO-STEROID REDUCTASE ERG27"/>
    <property type="match status" value="1"/>
</dbReference>
<proteinExistence type="inferred from homology"/>
<sequence>MSPSSRPIIIVTGANSGVGFGICQRLLFQLCEKNPTDALPQGFAPNAFDDAKHVYDGLTLIMACRSTKRAEAARTKLLRLFEAHVETLRNQPIYDGHAHKFQENVNIEIHTLDLASVTSVFRFSEEMSSYPYISHLICNAGVASFSSIHWPACLKQLFTEPIVAITAPTFYLQHQGEISADGLGWVWQCNVFGHYTLFRAIEPLLLASTSPLGSRVIWMSSLEASPTFYEPEDWQLKKTEHSYESCKYQIDLIASQLDRVALRDPNGKPRIRHFVTQPGVCSTNVSRALAGPFLDMLKVILFYIGRMCGSPHHTIKPFKAAIGAVHLSLVSLAFITLSASTPVRFGAETDRWGAERVGLTEVKDWKTQNEEGEVLLQKCDTLFKSLKAAEEATVDYEVATEHM</sequence>
<keyword evidence="2" id="KW-0521">NADP</keyword>
<accession>A0A9P5Y8L3</accession>
<evidence type="ECO:0000256" key="5">
    <source>
        <dbReference type="ARBA" id="ARBA00023098"/>
    </source>
</evidence>
<dbReference type="GO" id="GO:0000253">
    <property type="term" value="F:3-beta-hydroxysteroid 3-dehydrogenase (NADP+) activity"/>
    <property type="evidence" value="ECO:0007669"/>
    <property type="project" value="TreeGrafter"/>
</dbReference>
<keyword evidence="3" id="KW-0752">Steroid biosynthesis</keyword>
<dbReference type="PANTHER" id="PTHR43647">
    <property type="entry name" value="DEHYDROGENASE"/>
    <property type="match status" value="1"/>
</dbReference>
<gene>
    <name evidence="7" type="ORF">BDZ94DRAFT_1162332</name>
</gene>
<reference evidence="7" key="1">
    <citation type="submission" date="2020-11" db="EMBL/GenBank/DDBJ databases">
        <authorList>
            <consortium name="DOE Joint Genome Institute"/>
            <person name="Ahrendt S."/>
            <person name="Riley R."/>
            <person name="Andreopoulos W."/>
            <person name="Labutti K."/>
            <person name="Pangilinan J."/>
            <person name="Ruiz-Duenas F.J."/>
            <person name="Barrasa J.M."/>
            <person name="Sanchez-Garcia M."/>
            <person name="Camarero S."/>
            <person name="Miyauchi S."/>
            <person name="Serrano A."/>
            <person name="Linde D."/>
            <person name="Babiker R."/>
            <person name="Drula E."/>
            <person name="Ayuso-Fernandez I."/>
            <person name="Pacheco R."/>
            <person name="Padilla G."/>
            <person name="Ferreira P."/>
            <person name="Barriuso J."/>
            <person name="Kellner H."/>
            <person name="Castanera R."/>
            <person name="Alfaro M."/>
            <person name="Ramirez L."/>
            <person name="Pisabarro A.G."/>
            <person name="Kuo A."/>
            <person name="Tritt A."/>
            <person name="Lipzen A."/>
            <person name="He G."/>
            <person name="Yan M."/>
            <person name="Ng V."/>
            <person name="Cullen D."/>
            <person name="Martin F."/>
            <person name="Rosso M.-N."/>
            <person name="Henrissat B."/>
            <person name="Hibbett D."/>
            <person name="Martinez A.T."/>
            <person name="Grigoriev I.V."/>
        </authorList>
    </citation>
    <scope>NUCLEOTIDE SEQUENCE</scope>
    <source>
        <strain evidence="7">CBS 247.69</strain>
    </source>
</reference>
<evidence type="ECO:0000256" key="6">
    <source>
        <dbReference type="ARBA" id="ARBA00023593"/>
    </source>
</evidence>
<organism evidence="7 8">
    <name type="scientific">Collybia nuda</name>
    <dbReference type="NCBI Taxonomy" id="64659"/>
    <lineage>
        <taxon>Eukaryota</taxon>
        <taxon>Fungi</taxon>
        <taxon>Dikarya</taxon>
        <taxon>Basidiomycota</taxon>
        <taxon>Agaricomycotina</taxon>
        <taxon>Agaricomycetes</taxon>
        <taxon>Agaricomycetidae</taxon>
        <taxon>Agaricales</taxon>
        <taxon>Tricholomatineae</taxon>
        <taxon>Clitocybaceae</taxon>
        <taxon>Collybia</taxon>
    </lineage>
</organism>
<evidence type="ECO:0000256" key="3">
    <source>
        <dbReference type="ARBA" id="ARBA00022955"/>
    </source>
</evidence>
<evidence type="ECO:0000256" key="1">
    <source>
        <dbReference type="ARBA" id="ARBA00022516"/>
    </source>
</evidence>
<dbReference type="OrthoDB" id="9989144at2759"/>
<keyword evidence="5" id="KW-0443">Lipid metabolism</keyword>
<dbReference type="GO" id="GO:0005811">
    <property type="term" value="C:lipid droplet"/>
    <property type="evidence" value="ECO:0007669"/>
    <property type="project" value="TreeGrafter"/>
</dbReference>
<evidence type="ECO:0000256" key="4">
    <source>
        <dbReference type="ARBA" id="ARBA00023002"/>
    </source>
</evidence>
<dbReference type="Gene3D" id="3.40.50.720">
    <property type="entry name" value="NAD(P)-binding Rossmann-like Domain"/>
    <property type="match status" value="1"/>
</dbReference>
<dbReference type="GO" id="GO:0006694">
    <property type="term" value="P:steroid biosynthetic process"/>
    <property type="evidence" value="ECO:0007669"/>
    <property type="project" value="UniProtKB-KW"/>
</dbReference>
<dbReference type="Proteomes" id="UP000807353">
    <property type="component" value="Unassembled WGS sequence"/>
</dbReference>
<dbReference type="AlphaFoldDB" id="A0A9P5Y8L3"/>
<dbReference type="GO" id="GO:0005741">
    <property type="term" value="C:mitochondrial outer membrane"/>
    <property type="evidence" value="ECO:0007669"/>
    <property type="project" value="TreeGrafter"/>
</dbReference>
<comment type="similarity">
    <text evidence="6">Belongs to the short-chain dehydrogenases/reductases (SDR) family. ERG27 subfamily.</text>
</comment>
<name>A0A9P5Y8L3_9AGAR</name>
<keyword evidence="4" id="KW-0560">Oxidoreductase</keyword>
<dbReference type="EMBL" id="MU150255">
    <property type="protein sequence ID" value="KAF9464278.1"/>
    <property type="molecule type" value="Genomic_DNA"/>
</dbReference>
<keyword evidence="1" id="KW-0444">Lipid biosynthesis</keyword>
<protein>
    <recommendedName>
        <fullName evidence="9">3-keto sterol reductase</fullName>
    </recommendedName>
</protein>
<dbReference type="InterPro" id="IPR036291">
    <property type="entry name" value="NAD(P)-bd_dom_sf"/>
</dbReference>
<dbReference type="InterPro" id="IPR051593">
    <property type="entry name" value="Ergosterol_Biosynth_ERG27"/>
</dbReference>
<keyword evidence="8" id="KW-1185">Reference proteome</keyword>
<dbReference type="GO" id="GO:0005789">
    <property type="term" value="C:endoplasmic reticulum membrane"/>
    <property type="evidence" value="ECO:0007669"/>
    <property type="project" value="TreeGrafter"/>
</dbReference>
<comment type="caution">
    <text evidence="7">The sequence shown here is derived from an EMBL/GenBank/DDBJ whole genome shotgun (WGS) entry which is preliminary data.</text>
</comment>
<evidence type="ECO:0000256" key="2">
    <source>
        <dbReference type="ARBA" id="ARBA00022857"/>
    </source>
</evidence>
<dbReference type="SUPFAM" id="SSF51735">
    <property type="entry name" value="NAD(P)-binding Rossmann-fold domains"/>
    <property type="match status" value="1"/>
</dbReference>
<evidence type="ECO:0008006" key="9">
    <source>
        <dbReference type="Google" id="ProtNLM"/>
    </source>
</evidence>
<evidence type="ECO:0000313" key="7">
    <source>
        <dbReference type="EMBL" id="KAF9464278.1"/>
    </source>
</evidence>